<evidence type="ECO:0000313" key="2">
    <source>
        <dbReference type="EMBL" id="GAA56811.1"/>
    </source>
</evidence>
<proteinExistence type="predicted"/>
<dbReference type="Gene3D" id="2.60.40.10">
    <property type="entry name" value="Immunoglobulins"/>
    <property type="match status" value="1"/>
</dbReference>
<name>G7YV31_CLOSI</name>
<dbReference type="SUPFAM" id="SSF49265">
    <property type="entry name" value="Fibronectin type III"/>
    <property type="match status" value="4"/>
</dbReference>
<reference key="2">
    <citation type="submission" date="2011-10" db="EMBL/GenBank/DDBJ databases">
        <title>The genome and transcriptome sequence of Clonorchis sinensis provide insights into the carcinogenic liver fluke.</title>
        <authorList>
            <person name="Wang X."/>
            <person name="Huang Y."/>
            <person name="Chen W."/>
            <person name="Liu H."/>
            <person name="Guo L."/>
            <person name="Chen Y."/>
            <person name="Luo F."/>
            <person name="Zhou W."/>
            <person name="Sun J."/>
            <person name="Mao Q."/>
            <person name="Liang P."/>
            <person name="Zhou C."/>
            <person name="Tian Y."/>
            <person name="Men J."/>
            <person name="Lv X."/>
            <person name="Huang L."/>
            <person name="Zhou J."/>
            <person name="Hu Y."/>
            <person name="Li R."/>
            <person name="Zhang F."/>
            <person name="Lei H."/>
            <person name="Li X."/>
            <person name="Hu X."/>
            <person name="Liang C."/>
            <person name="Xu J."/>
            <person name="Wu Z."/>
            <person name="Yu X."/>
        </authorList>
    </citation>
    <scope>NUCLEOTIDE SEQUENCE</scope>
    <source>
        <strain>Henan</strain>
    </source>
</reference>
<keyword evidence="3" id="KW-1185">Reference proteome</keyword>
<dbReference type="InterPro" id="IPR013783">
    <property type="entry name" value="Ig-like_fold"/>
</dbReference>
<dbReference type="InterPro" id="IPR036116">
    <property type="entry name" value="FN3_sf"/>
</dbReference>
<protein>
    <recommendedName>
        <fullName evidence="1">Fibronectin type-III domain-containing protein</fullName>
    </recommendedName>
</protein>
<sequence length="901" mass="100474">MLAVVAFNADVLKTYSACGALFTDGGAIIVVLCTWWISKNAFEGDLHQYRPWRSGQISLREPKPLISDSFSDEDFQRCSATVIIDVSVPNTPTNIQIRRTGLKKWSMSWNDTSDCRDSPDYIYRVHIYVDRAPEVIERTFRSRSITVTKFDPCILTWIQVKCESPDSIPALVQLYGGWDASVLNTDIMLSMMMMHHSVPNTPTNIQIRRTGLKKWSMSWNDTSDCRDSPDYIYRVHIYVDGAPEVIERTLRSRSTTVTNIDPCKLTWIRVMAVGAGGESPMSDPMKLTGPPAPQTPTNIQVQTNQNSHEFSATWEDNSECLSPQGPYYAVGVYDGKDQLVLEKSVTEKSAPLGTFDACSAFWLRVSTIGVVEVSAPSNAVRITDPPLPSAPKLIGATTELNVPSATVSWTYDGTCTSTDFLVTVYATAGSVPEPVRASGLSTSIGGLPMCVDLVFGVVGRNQFGSGQETKSSPIRIDAVAPSTIRVKLRPNEDSATVSWKYRHTCPVESFQVSLYDADGLSLRTVNTNDREVYLDDLPVNVPLLVDVLGRNYLGNGPRSERVQFFLPRITRSTQLKALSYREPRRPINIVVSVLRGRTEVNVSWTVANSRTISSFTAKLYNGSSVIQQQTTEYLNTSFRQVDPCSSWTVGRRLNEDSATVSWKYRHTCPVESFQVSLYDADGLSLRTVNTNDREVYLDDLPVNVPLLVDVLGRNYLGNGPRSERVQFFLPRITRSTQLKALSYREPRRPINIVVSVLRGRTEVNVSWTVANSRTISSFTAKLYNGSSVIQQQTTEYLNTSFRQVDPCSSWTVGVIAHNAHGTGEEWFTKEFRIPADSFRRAPNILSCDWLIGVYYPCNLIGPFVVCDAFRRCIPVKLPSSDIDLAKVSLNKKDEPCDIAVI</sequence>
<feature type="domain" description="Fibronectin type-III" evidence="1">
    <location>
        <begin position="201"/>
        <end position="292"/>
    </location>
</feature>
<dbReference type="Pfam" id="PF00041">
    <property type="entry name" value="fn3"/>
    <property type="match status" value="1"/>
</dbReference>
<dbReference type="PROSITE" id="PS50853">
    <property type="entry name" value="FN3"/>
    <property type="match status" value="2"/>
</dbReference>
<gene>
    <name evidence="2" type="ORF">CLF_111564</name>
</gene>
<organism evidence="2 3">
    <name type="scientific">Clonorchis sinensis</name>
    <name type="common">Chinese liver fluke</name>
    <dbReference type="NCBI Taxonomy" id="79923"/>
    <lineage>
        <taxon>Eukaryota</taxon>
        <taxon>Metazoa</taxon>
        <taxon>Spiralia</taxon>
        <taxon>Lophotrochozoa</taxon>
        <taxon>Platyhelminthes</taxon>
        <taxon>Trematoda</taxon>
        <taxon>Digenea</taxon>
        <taxon>Opisthorchiida</taxon>
        <taxon>Opisthorchiata</taxon>
        <taxon>Opisthorchiidae</taxon>
        <taxon>Clonorchis</taxon>
    </lineage>
</organism>
<feature type="non-terminal residue" evidence="2">
    <location>
        <position position="901"/>
    </location>
</feature>
<reference evidence="2" key="1">
    <citation type="journal article" date="2011" name="Genome Biol.">
        <title>The draft genome of the carcinogenic human liver fluke Clonorchis sinensis.</title>
        <authorList>
            <person name="Wang X."/>
            <person name="Chen W."/>
            <person name="Huang Y."/>
            <person name="Sun J."/>
            <person name="Men J."/>
            <person name="Liu H."/>
            <person name="Luo F."/>
            <person name="Guo L."/>
            <person name="Lv X."/>
            <person name="Deng C."/>
            <person name="Zhou C."/>
            <person name="Fan Y."/>
            <person name="Li X."/>
            <person name="Huang L."/>
            <person name="Hu Y."/>
            <person name="Liang C."/>
            <person name="Hu X."/>
            <person name="Xu J."/>
            <person name="Yu X."/>
        </authorList>
    </citation>
    <scope>NUCLEOTIDE SEQUENCE [LARGE SCALE GENOMIC DNA]</scope>
    <source>
        <strain evidence="2">Henan</strain>
    </source>
</reference>
<dbReference type="Proteomes" id="UP000008909">
    <property type="component" value="Unassembled WGS sequence"/>
</dbReference>
<dbReference type="InterPro" id="IPR003961">
    <property type="entry name" value="FN3_dom"/>
</dbReference>
<evidence type="ECO:0000313" key="3">
    <source>
        <dbReference type="Proteomes" id="UP000008909"/>
    </source>
</evidence>
<accession>G7YV31</accession>
<evidence type="ECO:0000259" key="1">
    <source>
        <dbReference type="PROSITE" id="PS50853"/>
    </source>
</evidence>
<feature type="domain" description="Fibronectin type-III" evidence="1">
    <location>
        <begin position="480"/>
        <end position="569"/>
    </location>
</feature>
<dbReference type="EMBL" id="DF144389">
    <property type="protein sequence ID" value="GAA56811.1"/>
    <property type="molecule type" value="Genomic_DNA"/>
</dbReference>
<dbReference type="AlphaFoldDB" id="G7YV31"/>
<dbReference type="SMART" id="SM00060">
    <property type="entry name" value="FN3"/>
    <property type="match status" value="5"/>
</dbReference>